<dbReference type="Gene3D" id="3.40.50.720">
    <property type="entry name" value="NAD(P)-binding Rossmann-like Domain"/>
    <property type="match status" value="1"/>
</dbReference>
<dbReference type="PANTHER" id="PTHR42879">
    <property type="entry name" value="3-OXOACYL-(ACYL-CARRIER-PROTEIN) REDUCTASE"/>
    <property type="match status" value="1"/>
</dbReference>
<dbReference type="AlphaFoldDB" id="A0A7T3RFI2"/>
<accession>A0A7T3RFI2</accession>
<proteinExistence type="inferred from homology"/>
<dbReference type="PANTHER" id="PTHR42879:SF2">
    <property type="entry name" value="3-OXOACYL-[ACYL-CARRIER-PROTEIN] REDUCTASE FABG"/>
    <property type="match status" value="1"/>
</dbReference>
<evidence type="ECO:0000256" key="1">
    <source>
        <dbReference type="ARBA" id="ARBA00006484"/>
    </source>
</evidence>
<dbReference type="InterPro" id="IPR050259">
    <property type="entry name" value="SDR"/>
</dbReference>
<dbReference type="Proteomes" id="UP000595224">
    <property type="component" value="Chromosome"/>
</dbReference>
<organism evidence="2 3">
    <name type="scientific">Treponema peruense</name>
    <dbReference type="NCBI Taxonomy" id="2787628"/>
    <lineage>
        <taxon>Bacteria</taxon>
        <taxon>Pseudomonadati</taxon>
        <taxon>Spirochaetota</taxon>
        <taxon>Spirochaetia</taxon>
        <taxon>Spirochaetales</taxon>
        <taxon>Treponemataceae</taxon>
        <taxon>Treponema</taxon>
    </lineage>
</organism>
<dbReference type="RefSeq" id="WP_198443579.1">
    <property type="nucleotide sequence ID" value="NZ_CBCSHE010000006.1"/>
</dbReference>
<keyword evidence="3" id="KW-1185">Reference proteome</keyword>
<dbReference type="PRINTS" id="PR00081">
    <property type="entry name" value="GDHRDH"/>
</dbReference>
<protein>
    <submittedName>
        <fullName evidence="2">SDR family oxidoreductase</fullName>
    </submittedName>
</protein>
<reference evidence="2 3" key="1">
    <citation type="submission" date="2020-11" db="EMBL/GenBank/DDBJ databases">
        <title>Treponema Peruensis nv. sp., first commensal Treponema isolated from human feces.</title>
        <authorList>
            <person name="Belkhou C."/>
            <person name="Raes J."/>
        </authorList>
    </citation>
    <scope>NUCLEOTIDE SEQUENCE [LARGE SCALE GENOMIC DNA]</scope>
    <source>
        <strain evidence="2 3">RCC2812</strain>
    </source>
</reference>
<name>A0A7T3RFI2_9SPIR</name>
<dbReference type="GO" id="GO:0032787">
    <property type="term" value="P:monocarboxylic acid metabolic process"/>
    <property type="evidence" value="ECO:0007669"/>
    <property type="project" value="UniProtKB-ARBA"/>
</dbReference>
<sequence>MNILITGGSSGLGKSIVEMAAKENHTVYFTYRNHKENADSICSQYSNSISLNCDFANSKNLKEFLNKIPDFNLDVLVNNAYSGITLGQHFHKTSITEFQEAFQNNILPLISITQKCLETFRKKKSGKIITVLTSALVGTPPMGYSVYAATKAYIAQLVKSWSREYIKLGITSNAVAPDFMETALTEETNDFVKDQIKDGNPLKNILTTDEVAKVVMNLMDASPQLNGVIIPVNAGINIL</sequence>
<dbReference type="KEGG" id="tper:IWA51_05950"/>
<dbReference type="PROSITE" id="PS00061">
    <property type="entry name" value="ADH_SHORT"/>
    <property type="match status" value="1"/>
</dbReference>
<dbReference type="Pfam" id="PF13561">
    <property type="entry name" value="adh_short_C2"/>
    <property type="match status" value="1"/>
</dbReference>
<dbReference type="InterPro" id="IPR002347">
    <property type="entry name" value="SDR_fam"/>
</dbReference>
<dbReference type="EMBL" id="CP064936">
    <property type="protein sequence ID" value="QQA02117.1"/>
    <property type="molecule type" value="Genomic_DNA"/>
</dbReference>
<evidence type="ECO:0000313" key="3">
    <source>
        <dbReference type="Proteomes" id="UP000595224"/>
    </source>
</evidence>
<dbReference type="InterPro" id="IPR036291">
    <property type="entry name" value="NAD(P)-bd_dom_sf"/>
</dbReference>
<dbReference type="CDD" id="cd05233">
    <property type="entry name" value="SDR_c"/>
    <property type="match status" value="1"/>
</dbReference>
<dbReference type="SUPFAM" id="SSF51735">
    <property type="entry name" value="NAD(P)-binding Rossmann-fold domains"/>
    <property type="match status" value="1"/>
</dbReference>
<evidence type="ECO:0000313" key="2">
    <source>
        <dbReference type="EMBL" id="QQA02117.1"/>
    </source>
</evidence>
<gene>
    <name evidence="2" type="ORF">IWA51_05950</name>
</gene>
<dbReference type="InterPro" id="IPR020904">
    <property type="entry name" value="Sc_DH/Rdtase_CS"/>
</dbReference>
<comment type="similarity">
    <text evidence="1">Belongs to the short-chain dehydrogenases/reductases (SDR) family.</text>
</comment>